<evidence type="ECO:0000256" key="1">
    <source>
        <dbReference type="SAM" id="MobiDB-lite"/>
    </source>
</evidence>
<keyword evidence="3" id="KW-1185">Reference proteome</keyword>
<dbReference type="AlphaFoldDB" id="A0A9P4MXW8"/>
<reference evidence="3" key="1">
    <citation type="journal article" date="2020" name="Stud. Mycol.">
        <title>101 Dothideomycetes genomes: A test case for predicting lifestyles and emergence of pathogens.</title>
        <authorList>
            <person name="Haridas S."/>
            <person name="Albert R."/>
            <person name="Binder M."/>
            <person name="Bloem J."/>
            <person name="LaButti K."/>
            <person name="Salamov A."/>
            <person name="Andreopoulos B."/>
            <person name="Baker S."/>
            <person name="Barry K."/>
            <person name="Bills G."/>
            <person name="Bluhm B."/>
            <person name="Cannon C."/>
            <person name="Castanera R."/>
            <person name="Culley D."/>
            <person name="Daum C."/>
            <person name="Ezra D."/>
            <person name="Gonzalez J."/>
            <person name="Henrissat B."/>
            <person name="Kuo A."/>
            <person name="Liang C."/>
            <person name="Lipzen A."/>
            <person name="Lutzoni F."/>
            <person name="Magnuson J."/>
            <person name="Mondo S."/>
            <person name="Nolan M."/>
            <person name="Ohm R."/>
            <person name="Pangilinan J."/>
            <person name="Park H.-J."/>
            <person name="Ramirez L."/>
            <person name="Alfaro M."/>
            <person name="Sun H."/>
            <person name="Tritt A."/>
            <person name="Yoshinaga Y."/>
            <person name="Zwiers L.-H."/>
            <person name="Turgeon B."/>
            <person name="Goodwin S."/>
            <person name="Spatafora J."/>
            <person name="Crous P."/>
            <person name="Grigoriev I."/>
        </authorList>
    </citation>
    <scope>NUCLEOTIDE SEQUENCE [LARGE SCALE GENOMIC DNA]</scope>
    <source>
        <strain evidence="3">CBS 304.66</strain>
    </source>
</reference>
<proteinExistence type="predicted"/>
<accession>A0A9P4MXW8</accession>
<feature type="region of interest" description="Disordered" evidence="1">
    <location>
        <begin position="118"/>
        <end position="153"/>
    </location>
</feature>
<evidence type="ECO:0000313" key="2">
    <source>
        <dbReference type="EMBL" id="KAF2258657.1"/>
    </source>
</evidence>
<gene>
    <name evidence="2" type="ORF">CC78DRAFT_586823</name>
</gene>
<organism evidence="2 3">
    <name type="scientific">Lojkania enalia</name>
    <dbReference type="NCBI Taxonomy" id="147567"/>
    <lineage>
        <taxon>Eukaryota</taxon>
        <taxon>Fungi</taxon>
        <taxon>Dikarya</taxon>
        <taxon>Ascomycota</taxon>
        <taxon>Pezizomycotina</taxon>
        <taxon>Dothideomycetes</taxon>
        <taxon>Pleosporomycetidae</taxon>
        <taxon>Pleosporales</taxon>
        <taxon>Pleosporales incertae sedis</taxon>
        <taxon>Lojkania</taxon>
    </lineage>
</organism>
<name>A0A9P4MXW8_9PLEO</name>
<comment type="caution">
    <text evidence="2">The sequence shown here is derived from an EMBL/GenBank/DDBJ whole genome shotgun (WGS) entry which is preliminary data.</text>
</comment>
<feature type="region of interest" description="Disordered" evidence="1">
    <location>
        <begin position="205"/>
        <end position="228"/>
    </location>
</feature>
<dbReference type="EMBL" id="ML986743">
    <property type="protein sequence ID" value="KAF2258657.1"/>
    <property type="molecule type" value="Genomic_DNA"/>
</dbReference>
<protein>
    <submittedName>
        <fullName evidence="2">Uncharacterized protein</fullName>
    </submittedName>
</protein>
<dbReference type="Proteomes" id="UP000800093">
    <property type="component" value="Unassembled WGS sequence"/>
</dbReference>
<feature type="compositionally biased region" description="Low complexity" evidence="1">
    <location>
        <begin position="121"/>
        <end position="132"/>
    </location>
</feature>
<evidence type="ECO:0000313" key="3">
    <source>
        <dbReference type="Proteomes" id="UP000800093"/>
    </source>
</evidence>
<sequence>MIPSDLGPVGSVQPHGKATSVLVMSPFFLLPAHERPPPSASCCYSMYPQHLCTEYPPLQATPHLRPPARNRNGGGARKGAPFFAVDRLVEAQNACSAPQDGSPEANILSRAAPRLRLGARSGHSSSGQQGPSWTLLSHINCPPAEQGKTPPSRQTAQCVMAAEKAAMVPSTSPIAYCSYSYYTSPHLVLLQLALLHLPYPTLSRLPTCTAHPPPPTLQQRTSPIPGPR</sequence>